<feature type="domain" description="DnaA N-terminal" evidence="1">
    <location>
        <begin position="311"/>
        <end position="364"/>
    </location>
</feature>
<reference evidence="2 3" key="1">
    <citation type="submission" date="2019-08" db="EMBL/GenBank/DDBJ databases">
        <title>Highly reduced genomes of protist endosymbionts show evolutionary convergence.</title>
        <authorList>
            <person name="George E."/>
            <person name="Husnik F."/>
            <person name="Tashyreva D."/>
            <person name="Prokopchuk G."/>
            <person name="Horak A."/>
            <person name="Kwong W.K."/>
            <person name="Lukes J."/>
            <person name="Keeling P.J."/>
        </authorList>
    </citation>
    <scope>NUCLEOTIDE SEQUENCE [LARGE SCALE GENOMIC DNA]</scope>
    <source>
        <strain evidence="2">1621</strain>
        <plasmid evidence="2 3">unnamed</plasmid>
    </source>
</reference>
<gene>
    <name evidence="2" type="ORF">FZC37_03040</name>
</gene>
<dbReference type="KEGG" id="snay:FZC37_03040"/>
<name>A0A5C0UJE3_9RICK</name>
<keyword evidence="2" id="KW-0614">Plasmid</keyword>
<evidence type="ECO:0000313" key="2">
    <source>
        <dbReference type="EMBL" id="QEK39897.1"/>
    </source>
</evidence>
<keyword evidence="3" id="KW-1185">Reference proteome</keyword>
<geneLocation type="plasmid" evidence="2 3">
    <name>unnamed</name>
</geneLocation>
<dbReference type="AlphaFoldDB" id="A0A5C0UJE3"/>
<evidence type="ECO:0000259" key="1">
    <source>
        <dbReference type="Pfam" id="PF11638"/>
    </source>
</evidence>
<accession>A0A5C0UJE3</accession>
<dbReference type="OrthoDB" id="3176605at2"/>
<dbReference type="Pfam" id="PF11638">
    <property type="entry name" value="DnaA_N"/>
    <property type="match status" value="1"/>
</dbReference>
<dbReference type="Proteomes" id="UP000323844">
    <property type="component" value="Plasmid unnamed"/>
</dbReference>
<protein>
    <recommendedName>
        <fullName evidence="1">DnaA N-terminal domain-containing protein</fullName>
    </recommendedName>
</protein>
<sequence length="388" mass="44995">MESQNKISGNIIPHEWYKVVTTCGKPDLVAITILGEVFFRHRLDNKKIFHWQVGYRYFEEKFSLSKNQVRSALLRLESLGIVKRQISTAIVNNIKHSGIVTLVFFAQKLSNLVVKNFAQDSRKFSNPLSKISNPDNKSIEYKEDLSEKKDFRLFIDQELLEKINKRTKKAFTLNFASQIIEKLNSVYPEKTFSSLLRMENYLVKVFDGEKNYKHESLTASSTCDIPFDTKVKRQILKDYSSSSIHPLILSCRFIKKENQIHVFVNVKHLSSEQEQTALNVIRNIAPECNVKFLFDKKHCVDINTCSYLGKELMQYFGKNIYSGWFSKLTLDLLTEKKCVLGVSSNFIKDWIDSNYYDTILSCIKNVNKNLHSLEVCVNDNFYDTGSYS</sequence>
<dbReference type="EMBL" id="CP043313">
    <property type="protein sequence ID" value="QEK39897.1"/>
    <property type="molecule type" value="Genomic_DNA"/>
</dbReference>
<dbReference type="Gene3D" id="3.30.300.180">
    <property type="match status" value="1"/>
</dbReference>
<organism evidence="2 3">
    <name type="scientific">Candidatus Sneabacter namystus</name>
    <dbReference type="NCBI Taxonomy" id="2601646"/>
    <lineage>
        <taxon>Bacteria</taxon>
        <taxon>Pseudomonadati</taxon>
        <taxon>Pseudomonadota</taxon>
        <taxon>Alphaproteobacteria</taxon>
        <taxon>Rickettsiales</taxon>
        <taxon>Rickettsiaceae</taxon>
        <taxon>Rickettsieae</taxon>
        <taxon>Candidatus Sneabacter</taxon>
    </lineage>
</organism>
<dbReference type="InterPro" id="IPR024633">
    <property type="entry name" value="DnaA_N_dom"/>
</dbReference>
<evidence type="ECO:0000313" key="3">
    <source>
        <dbReference type="Proteomes" id="UP000323844"/>
    </source>
</evidence>
<dbReference type="InterPro" id="IPR038454">
    <property type="entry name" value="DnaA_N_sf"/>
</dbReference>
<proteinExistence type="predicted"/>
<dbReference type="RefSeq" id="WP_148952258.1">
    <property type="nucleotide sequence ID" value="NZ_CP043313.1"/>
</dbReference>